<feature type="region of interest" description="Disordered" evidence="1">
    <location>
        <begin position="184"/>
        <end position="204"/>
    </location>
</feature>
<proteinExistence type="predicted"/>
<dbReference type="EMBL" id="BOML01000019">
    <property type="protein sequence ID" value="GIE00881.1"/>
    <property type="molecule type" value="Genomic_DNA"/>
</dbReference>
<evidence type="ECO:0000256" key="1">
    <source>
        <dbReference type="SAM" id="MobiDB-lite"/>
    </source>
</evidence>
<reference evidence="2 3" key="1">
    <citation type="submission" date="2021-01" db="EMBL/GenBank/DDBJ databases">
        <title>Whole genome shotgun sequence of Actinoplanes durhamensis NBRC 14914.</title>
        <authorList>
            <person name="Komaki H."/>
            <person name="Tamura T."/>
        </authorList>
    </citation>
    <scope>NUCLEOTIDE SEQUENCE [LARGE SCALE GENOMIC DNA]</scope>
    <source>
        <strain evidence="2 3">NBRC 14914</strain>
    </source>
</reference>
<accession>A0ABQ3YTG9</accession>
<evidence type="ECO:0000313" key="2">
    <source>
        <dbReference type="EMBL" id="GIE00881.1"/>
    </source>
</evidence>
<sequence>MVGSQRARSQLHAVADRWLGLPRLVGEDPVQLFDSGRGQLGQLVVGGAGLTQERRDVVGRTAGQHDRQILCPARRLVPVELVADQGRFELHSAALGSRRPPLGPPAVLRRRDHQDEPGLADLLHHPQRPVLRALAGGQVELGVHTHLAQQDPQVTDLVLEPGALVREGQEDTHRPGVFLRIHKNLQPPRPSPEHFTPADAPTTSRKAVVNTTGVTFVWTLLRYAG</sequence>
<protein>
    <submittedName>
        <fullName evidence="2">Uncharacterized protein</fullName>
    </submittedName>
</protein>
<comment type="caution">
    <text evidence="2">The sequence shown here is derived from an EMBL/GenBank/DDBJ whole genome shotgun (WGS) entry which is preliminary data.</text>
</comment>
<evidence type="ECO:0000313" key="3">
    <source>
        <dbReference type="Proteomes" id="UP000637628"/>
    </source>
</evidence>
<gene>
    <name evidence="2" type="ORF">Adu01nite_22310</name>
</gene>
<name>A0ABQ3YTG9_9ACTN</name>
<organism evidence="2 3">
    <name type="scientific">Paractinoplanes durhamensis</name>
    <dbReference type="NCBI Taxonomy" id="113563"/>
    <lineage>
        <taxon>Bacteria</taxon>
        <taxon>Bacillati</taxon>
        <taxon>Actinomycetota</taxon>
        <taxon>Actinomycetes</taxon>
        <taxon>Micromonosporales</taxon>
        <taxon>Micromonosporaceae</taxon>
        <taxon>Paractinoplanes</taxon>
    </lineage>
</organism>
<keyword evidence="3" id="KW-1185">Reference proteome</keyword>
<dbReference type="Proteomes" id="UP000637628">
    <property type="component" value="Unassembled WGS sequence"/>
</dbReference>